<dbReference type="RefSeq" id="WP_125177029.1">
    <property type="nucleotide sequence ID" value="NZ_CP024709.1"/>
</dbReference>
<dbReference type="GeneID" id="39640165"/>
<keyword evidence="1" id="KW-0614">Plasmid</keyword>
<reference evidence="1" key="1">
    <citation type="submission" date="2018-04" db="EMBL/GenBank/DDBJ databases">
        <title>Complete sequencing of a kpc-3 plasmid.</title>
        <authorList>
            <person name="Dong D."/>
            <person name="Jia N."/>
            <person name="Zhang H."/>
            <person name="Zhao H."/>
            <person name="Liu Z."/>
            <person name="Zhu Y."/>
        </authorList>
    </citation>
    <scope>NUCLEOTIDE SEQUENCE</scope>
    <source>
        <strain evidence="1">167</strain>
        <plasmid evidence="1">pKPC-167</plasmid>
    </source>
</reference>
<dbReference type="EMBL" id="MH236906">
    <property type="protein sequence ID" value="AWM63654.1"/>
    <property type="molecule type" value="Genomic_DNA"/>
</dbReference>
<name>A0A2U8T0W2_KLEPN</name>
<dbReference type="AlphaFoldDB" id="A0A2U8T0W2"/>
<proteinExistence type="predicted"/>
<protein>
    <submittedName>
        <fullName evidence="1">Uncharacterized protein</fullName>
    </submittedName>
</protein>
<organism evidence="1">
    <name type="scientific">Klebsiella pneumoniae</name>
    <dbReference type="NCBI Taxonomy" id="573"/>
    <lineage>
        <taxon>Bacteria</taxon>
        <taxon>Pseudomonadati</taxon>
        <taxon>Pseudomonadota</taxon>
        <taxon>Gammaproteobacteria</taxon>
        <taxon>Enterobacterales</taxon>
        <taxon>Enterobacteriaceae</taxon>
        <taxon>Klebsiella/Raoultella group</taxon>
        <taxon>Klebsiella</taxon>
        <taxon>Klebsiella pneumoniae complex</taxon>
    </lineage>
</organism>
<evidence type="ECO:0000313" key="1">
    <source>
        <dbReference type="EMBL" id="AWM63654.1"/>
    </source>
</evidence>
<accession>A0A2U8T0W2</accession>
<sequence>MMTDKNKRLDYLKMYSCGHLGGLAGNPAETNIVKHFSSIYVRSDCSDIQAAEGLTVKAILENSAFKITFRMESEG</sequence>
<geneLocation type="plasmid" evidence="1">
    <name>pKPC-167</name>
</geneLocation>